<dbReference type="Proteomes" id="UP001630127">
    <property type="component" value="Unassembled WGS sequence"/>
</dbReference>
<keyword evidence="2" id="KW-1185">Reference proteome</keyword>
<gene>
    <name evidence="1" type="ORF">ACH5RR_003285</name>
</gene>
<dbReference type="EMBL" id="JBJUIK010000002">
    <property type="protein sequence ID" value="KAL3534824.1"/>
    <property type="molecule type" value="Genomic_DNA"/>
</dbReference>
<evidence type="ECO:0000313" key="2">
    <source>
        <dbReference type="Proteomes" id="UP001630127"/>
    </source>
</evidence>
<protein>
    <submittedName>
        <fullName evidence="1">Uncharacterized protein</fullName>
    </submittedName>
</protein>
<dbReference type="AlphaFoldDB" id="A0ABD3AUD0"/>
<proteinExistence type="predicted"/>
<accession>A0ABD3AUD0</accession>
<reference evidence="1 2" key="1">
    <citation type="submission" date="2024-11" db="EMBL/GenBank/DDBJ databases">
        <title>A near-complete genome assembly of Cinchona calisaya.</title>
        <authorList>
            <person name="Lian D.C."/>
            <person name="Zhao X.W."/>
            <person name="Wei L."/>
        </authorList>
    </citation>
    <scope>NUCLEOTIDE SEQUENCE [LARGE SCALE GENOMIC DNA]</scope>
    <source>
        <tissue evidence="1">Nenye</tissue>
    </source>
</reference>
<sequence length="325" mass="36981">MSPEQSQYIWRKTIPHIEVGMGSGVFTSHRSARCPLDPSPARHQWKQASPLCWLGEEGISIAKDSIQPQVPLRLPCYDFTPVEDPTVVCANKTTKSLCGTSVTQKSWVIIGPMLRAKPIPRRTIRTEAIFPDSLRLTALLPIVIAIVALNWFREHSASFWRLSLSTRFTAYVPFTPSHSEEHLPPPSYRCCWHGVSRGFFLESCHDRALDERALQAALPFFTHAILLDRAFANCPRFPTAAPRGSPGRVSVPVWLIIRKDQLSIIGLVSLYLTNYLILRRLIKQRFLAFFRIWPELFGRFPRVTHPFATLFSTLLTSWARQATFS</sequence>
<dbReference type="AntiFam" id="ANF00029">
    <property type="entry name" value="Antisense to 16S rRNA"/>
</dbReference>
<name>A0ABD3AUD0_9GENT</name>
<organism evidence="1 2">
    <name type="scientific">Cinchona calisaya</name>
    <dbReference type="NCBI Taxonomy" id="153742"/>
    <lineage>
        <taxon>Eukaryota</taxon>
        <taxon>Viridiplantae</taxon>
        <taxon>Streptophyta</taxon>
        <taxon>Embryophyta</taxon>
        <taxon>Tracheophyta</taxon>
        <taxon>Spermatophyta</taxon>
        <taxon>Magnoliopsida</taxon>
        <taxon>eudicotyledons</taxon>
        <taxon>Gunneridae</taxon>
        <taxon>Pentapetalae</taxon>
        <taxon>asterids</taxon>
        <taxon>lamiids</taxon>
        <taxon>Gentianales</taxon>
        <taxon>Rubiaceae</taxon>
        <taxon>Cinchonoideae</taxon>
        <taxon>Cinchoneae</taxon>
        <taxon>Cinchona</taxon>
    </lineage>
</organism>
<comment type="caution">
    <text evidence="1">The sequence shown here is derived from an EMBL/GenBank/DDBJ whole genome shotgun (WGS) entry which is preliminary data.</text>
</comment>
<evidence type="ECO:0000313" key="1">
    <source>
        <dbReference type="EMBL" id="KAL3534824.1"/>
    </source>
</evidence>